<dbReference type="PANTHER" id="PTHR46155">
    <property type="entry name" value="BIFUNCTIONAL INHIBITOR/LIPID-TRANSFER PROTEIN/SEED STORAGE 2S ALBUMIN SUPERFAMILY PROTEIN"/>
    <property type="match status" value="1"/>
</dbReference>
<protein>
    <submittedName>
        <fullName evidence="3">Uncharacterized protein</fullName>
    </submittedName>
</protein>
<keyword evidence="4" id="KW-1185">Reference proteome</keyword>
<feature type="transmembrane region" description="Helical" evidence="2">
    <location>
        <begin position="85"/>
        <end position="107"/>
    </location>
</feature>
<feature type="compositionally biased region" description="Polar residues" evidence="1">
    <location>
        <begin position="135"/>
        <end position="146"/>
    </location>
</feature>
<keyword evidence="2" id="KW-0472">Membrane</keyword>
<dbReference type="EMBL" id="DS113622">
    <property type="protein sequence ID" value="EAX99863.1"/>
    <property type="molecule type" value="Genomic_DNA"/>
</dbReference>
<evidence type="ECO:0000256" key="1">
    <source>
        <dbReference type="SAM" id="MobiDB-lite"/>
    </source>
</evidence>
<sequence>MSTHGPVTVNNYTISNEVNETTYIFYESGLCEAIIPFPKRTTPPMTPVPTSPQETQQPTNEIPPGNQQDSSEGSKLILGFLTHKQFYICIGIVCGLILIILVLIFVIHRLRNKAETNSLSEYSYSMQEETVQHTDPFNSTVSNTHDNPLFVQTEDNHENNENDDAFANDFEDVNFSDFNSDSKHDKEDSDPKQTIELNIKQEDAELENPQESD</sequence>
<evidence type="ECO:0000256" key="2">
    <source>
        <dbReference type="SAM" id="Phobius"/>
    </source>
</evidence>
<organism evidence="3 4">
    <name type="scientific">Trichomonas vaginalis (strain ATCC PRA-98 / G3)</name>
    <dbReference type="NCBI Taxonomy" id="412133"/>
    <lineage>
        <taxon>Eukaryota</taxon>
        <taxon>Metamonada</taxon>
        <taxon>Parabasalia</taxon>
        <taxon>Trichomonadida</taxon>
        <taxon>Trichomonadidae</taxon>
        <taxon>Trichomonas</taxon>
    </lineage>
</organism>
<feature type="region of interest" description="Disordered" evidence="1">
    <location>
        <begin position="135"/>
        <end position="213"/>
    </location>
</feature>
<proteinExistence type="predicted"/>
<name>A2F5F0_TRIV3</name>
<evidence type="ECO:0000313" key="3">
    <source>
        <dbReference type="EMBL" id="EAX99863.1"/>
    </source>
</evidence>
<feature type="compositionally biased region" description="Basic and acidic residues" evidence="1">
    <location>
        <begin position="180"/>
        <end position="203"/>
    </location>
</feature>
<dbReference type="VEuPathDB" id="TrichDB:TVAGG3_0459210"/>
<feature type="compositionally biased region" description="Polar residues" evidence="1">
    <location>
        <begin position="53"/>
        <end position="70"/>
    </location>
</feature>
<dbReference type="Proteomes" id="UP000001542">
    <property type="component" value="Unassembled WGS sequence"/>
</dbReference>
<feature type="compositionally biased region" description="Acidic residues" evidence="1">
    <location>
        <begin position="161"/>
        <end position="174"/>
    </location>
</feature>
<dbReference type="InParanoid" id="A2F5F0"/>
<gene>
    <name evidence="3" type="ORF">TVAG_425000</name>
</gene>
<dbReference type="PANTHER" id="PTHR46155:SF1">
    <property type="entry name" value="BIFUNCTIONAL INHIBITOR_LIPID-TRANSFER PROTEIN_SEED STORAGE 2S ALBUMIN SUPERFAMILY PROTEIN"/>
    <property type="match status" value="1"/>
</dbReference>
<accession>A2F5F0</accession>
<feature type="compositionally biased region" description="Acidic residues" evidence="1">
    <location>
        <begin position="204"/>
        <end position="213"/>
    </location>
</feature>
<dbReference type="VEuPathDB" id="TrichDB:TVAG_425000"/>
<reference evidence="3" key="1">
    <citation type="submission" date="2006-10" db="EMBL/GenBank/DDBJ databases">
        <authorList>
            <person name="Amadeo P."/>
            <person name="Zhao Q."/>
            <person name="Wortman J."/>
            <person name="Fraser-Liggett C."/>
            <person name="Carlton J."/>
        </authorList>
    </citation>
    <scope>NUCLEOTIDE SEQUENCE</scope>
    <source>
        <strain evidence="3">G3</strain>
    </source>
</reference>
<evidence type="ECO:0000313" key="4">
    <source>
        <dbReference type="Proteomes" id="UP000001542"/>
    </source>
</evidence>
<dbReference type="AlphaFoldDB" id="A2F5F0"/>
<keyword evidence="2" id="KW-1133">Transmembrane helix</keyword>
<reference evidence="3" key="2">
    <citation type="journal article" date="2007" name="Science">
        <title>Draft genome sequence of the sexually transmitted pathogen Trichomonas vaginalis.</title>
        <authorList>
            <person name="Carlton J.M."/>
            <person name="Hirt R.P."/>
            <person name="Silva J.C."/>
            <person name="Delcher A.L."/>
            <person name="Schatz M."/>
            <person name="Zhao Q."/>
            <person name="Wortman J.R."/>
            <person name="Bidwell S.L."/>
            <person name="Alsmark U.C.M."/>
            <person name="Besteiro S."/>
            <person name="Sicheritz-Ponten T."/>
            <person name="Noel C.J."/>
            <person name="Dacks J.B."/>
            <person name="Foster P.G."/>
            <person name="Simillion C."/>
            <person name="Van de Peer Y."/>
            <person name="Miranda-Saavedra D."/>
            <person name="Barton G.J."/>
            <person name="Westrop G.D."/>
            <person name="Mueller S."/>
            <person name="Dessi D."/>
            <person name="Fiori P.L."/>
            <person name="Ren Q."/>
            <person name="Paulsen I."/>
            <person name="Zhang H."/>
            <person name="Bastida-Corcuera F.D."/>
            <person name="Simoes-Barbosa A."/>
            <person name="Brown M.T."/>
            <person name="Hayes R.D."/>
            <person name="Mukherjee M."/>
            <person name="Okumura C.Y."/>
            <person name="Schneider R."/>
            <person name="Smith A.J."/>
            <person name="Vanacova S."/>
            <person name="Villalvazo M."/>
            <person name="Haas B.J."/>
            <person name="Pertea M."/>
            <person name="Feldblyum T.V."/>
            <person name="Utterback T.R."/>
            <person name="Shu C.L."/>
            <person name="Osoegawa K."/>
            <person name="de Jong P.J."/>
            <person name="Hrdy I."/>
            <person name="Horvathova L."/>
            <person name="Zubacova Z."/>
            <person name="Dolezal P."/>
            <person name="Malik S.B."/>
            <person name="Logsdon J.M. Jr."/>
            <person name="Henze K."/>
            <person name="Gupta A."/>
            <person name="Wang C.C."/>
            <person name="Dunne R.L."/>
            <person name="Upcroft J.A."/>
            <person name="Upcroft P."/>
            <person name="White O."/>
            <person name="Salzberg S.L."/>
            <person name="Tang P."/>
            <person name="Chiu C.-H."/>
            <person name="Lee Y.-S."/>
            <person name="Embley T.M."/>
            <person name="Coombs G.H."/>
            <person name="Mottram J.C."/>
            <person name="Tachezy J."/>
            <person name="Fraser-Liggett C.M."/>
            <person name="Johnson P.J."/>
        </authorList>
    </citation>
    <scope>NUCLEOTIDE SEQUENCE [LARGE SCALE GENOMIC DNA]</scope>
    <source>
        <strain evidence="3">G3</strain>
    </source>
</reference>
<feature type="region of interest" description="Disordered" evidence="1">
    <location>
        <begin position="41"/>
        <end position="70"/>
    </location>
</feature>
<keyword evidence="2" id="KW-0812">Transmembrane</keyword>